<sequence length="569" mass="64187">SHQHNIELRDPRGRTPLMLAVALGHLETTRVLLRHNANVNVDYKDGFTVIHEAVSTGDPELLQAVLEQRDFQRYSSRIGGIPELLKKIRDTPDFYVEMKWEFTSWVPLVSRMCPSDTYKVYKSGSNVRIDTTLLGFDQTSWQRGSRSYIFKGNSNSAVMMEVDHELSQVYMENMRVLPVQLADMTGIIRPSPEAISARLTTPIVTTYVDTEKINFERCRSGLWGWRTDKTELVNGYDCKVFGANNVELITRTRTEHLTEADKTHQHLVRSPLHSFLGIVEMEERELASLLNGDRRESRGNPCHITAEEYFDSNVDLGNKDVGRPREVSSKIQKFKANLWLAENYPLSLPEQILPIIDLMAISSTHFAKLRDFITLQLPSGFPVKIEIPLFHVLNARITFGNIFGLDESVPGVTPIVDDNTKACVVDESCFDAPASYTRIGSDEVRQLSIDEDDELLQLAIQHSLIEAGSEEDQVTIWEALTSQRPSSGNSPGDESALQRALQESMTDCWNNSSPLVGVADEATSTAGDKDPQLILALRLSQQAAEDERRKLEEEEVELERVLRLSLTEK</sequence>
<keyword evidence="8" id="KW-0528">Neurotoxin</keyword>
<evidence type="ECO:0000256" key="4">
    <source>
        <dbReference type="ARBA" id="ARBA00022475"/>
    </source>
</evidence>
<feature type="coiled-coil region" evidence="13">
    <location>
        <begin position="534"/>
        <end position="564"/>
    </location>
</feature>
<keyword evidence="10" id="KW-1053">Target membrane</keyword>
<keyword evidence="8" id="KW-0638">Presynaptic neurotoxin</keyword>
<dbReference type="InterPro" id="IPR021832">
    <property type="entry name" value="ANKRD13"/>
</dbReference>
<keyword evidence="6" id="KW-1052">Target cell membrane</keyword>
<keyword evidence="13" id="KW-0175">Coiled coil</keyword>
<evidence type="ECO:0000256" key="13">
    <source>
        <dbReference type="SAM" id="Coils"/>
    </source>
</evidence>
<dbReference type="SMART" id="SM00726">
    <property type="entry name" value="UIM"/>
    <property type="match status" value="3"/>
</dbReference>
<keyword evidence="8" id="KW-0800">Toxin</keyword>
<evidence type="ECO:0000313" key="16">
    <source>
        <dbReference type="Proteomes" id="UP000694941"/>
    </source>
</evidence>
<dbReference type="PANTHER" id="PTHR12447">
    <property type="entry name" value="ANKYRIN REPEAT DOMAIN-CONTAINING PROTEIN 13"/>
    <property type="match status" value="1"/>
</dbReference>
<protein>
    <submittedName>
        <fullName evidence="17">Ankyrin repeat domain-containing protein 13D-like</fullName>
    </submittedName>
</protein>
<evidence type="ECO:0000256" key="12">
    <source>
        <dbReference type="PROSITE-ProRule" id="PRU00023"/>
    </source>
</evidence>
<dbReference type="PROSITE" id="PS50330">
    <property type="entry name" value="UIM"/>
    <property type="match status" value="1"/>
</dbReference>
<keyword evidence="9" id="KW-0472">Membrane</keyword>
<feature type="domain" description="Ankyrin repeat" evidence="15">
    <location>
        <begin position="128"/>
        <end position="437"/>
    </location>
</feature>
<comment type="function">
    <text evidence="11">Ubiquitin-binding protein that specifically recognizes and binds 'Lys-63'-linked ubiquitin. Does not bind 'Lys-48'-linked ubiquitin. Positively regulates the internalization of ligand-activated EGFR by binding to the Ub moiety of ubiquitinated EGFR at the cell membrane.</text>
</comment>
<dbReference type="SMART" id="SM00248">
    <property type="entry name" value="ANK"/>
    <property type="match status" value="2"/>
</dbReference>
<evidence type="ECO:0000256" key="11">
    <source>
        <dbReference type="ARBA" id="ARBA00024956"/>
    </source>
</evidence>
<evidence type="ECO:0000256" key="8">
    <source>
        <dbReference type="ARBA" id="ARBA00023028"/>
    </source>
</evidence>
<dbReference type="PROSITE" id="PS50088">
    <property type="entry name" value="ANK_REPEAT"/>
    <property type="match status" value="1"/>
</dbReference>
<keyword evidence="12" id="KW-0040">ANK repeat</keyword>
<evidence type="ECO:0000256" key="1">
    <source>
        <dbReference type="ARBA" id="ARBA00004175"/>
    </source>
</evidence>
<dbReference type="Pfam" id="PF12796">
    <property type="entry name" value="Ank_2"/>
    <property type="match status" value="1"/>
</dbReference>
<dbReference type="Pfam" id="PF11904">
    <property type="entry name" value="ANKRD13_C"/>
    <property type="match status" value="1"/>
</dbReference>
<gene>
    <name evidence="17" type="primary">LOC106471154</name>
</gene>
<comment type="subcellular location">
    <subcellularLocation>
        <location evidence="2">Cell membrane</location>
    </subcellularLocation>
    <subcellularLocation>
        <location evidence="3">Late endosome</location>
    </subcellularLocation>
    <subcellularLocation>
        <location evidence="1">Target cell membrane</location>
    </subcellularLocation>
</comment>
<evidence type="ECO:0000256" key="14">
    <source>
        <dbReference type="SAM" id="MobiDB-lite"/>
    </source>
</evidence>
<evidence type="ECO:0000313" key="17">
    <source>
        <dbReference type="RefSeq" id="XP_013787196.1"/>
    </source>
</evidence>
<feature type="repeat" description="ANK" evidence="12">
    <location>
        <begin position="12"/>
        <end position="44"/>
    </location>
</feature>
<reference evidence="17" key="1">
    <citation type="submission" date="2025-08" db="UniProtKB">
        <authorList>
            <consortium name="RefSeq"/>
        </authorList>
    </citation>
    <scope>IDENTIFICATION</scope>
    <source>
        <tissue evidence="17">Muscle</tissue>
    </source>
</reference>
<keyword evidence="4" id="KW-1003">Cell membrane</keyword>
<feature type="non-terminal residue" evidence="17">
    <location>
        <position position="1"/>
    </location>
</feature>
<evidence type="ECO:0000259" key="15">
    <source>
        <dbReference type="Pfam" id="PF11904"/>
    </source>
</evidence>
<evidence type="ECO:0000256" key="3">
    <source>
        <dbReference type="ARBA" id="ARBA00004603"/>
    </source>
</evidence>
<evidence type="ECO:0000256" key="10">
    <source>
        <dbReference type="ARBA" id="ARBA00023298"/>
    </source>
</evidence>
<keyword evidence="5" id="KW-0268">Exocytosis</keyword>
<evidence type="ECO:0000256" key="7">
    <source>
        <dbReference type="ARBA" id="ARBA00022737"/>
    </source>
</evidence>
<feature type="region of interest" description="Disordered" evidence="14">
    <location>
        <begin position="482"/>
        <end position="501"/>
    </location>
</feature>
<dbReference type="InterPro" id="IPR036770">
    <property type="entry name" value="Ankyrin_rpt-contain_sf"/>
</dbReference>
<dbReference type="PROSITE" id="PS50297">
    <property type="entry name" value="ANK_REP_REGION"/>
    <property type="match status" value="1"/>
</dbReference>
<organism evidence="16 17">
    <name type="scientific">Limulus polyphemus</name>
    <name type="common">Atlantic horseshoe crab</name>
    <dbReference type="NCBI Taxonomy" id="6850"/>
    <lineage>
        <taxon>Eukaryota</taxon>
        <taxon>Metazoa</taxon>
        <taxon>Ecdysozoa</taxon>
        <taxon>Arthropoda</taxon>
        <taxon>Chelicerata</taxon>
        <taxon>Merostomata</taxon>
        <taxon>Xiphosura</taxon>
        <taxon>Limulidae</taxon>
        <taxon>Limulus</taxon>
    </lineage>
</organism>
<name>A0ABM1BRE3_LIMPO</name>
<keyword evidence="16" id="KW-1185">Reference proteome</keyword>
<feature type="compositionally biased region" description="Polar residues" evidence="14">
    <location>
        <begin position="482"/>
        <end position="492"/>
    </location>
</feature>
<evidence type="ECO:0000256" key="9">
    <source>
        <dbReference type="ARBA" id="ARBA00023136"/>
    </source>
</evidence>
<accession>A0ABM1BRE3</accession>
<evidence type="ECO:0000256" key="5">
    <source>
        <dbReference type="ARBA" id="ARBA00022483"/>
    </source>
</evidence>
<dbReference type="RefSeq" id="XP_013787196.1">
    <property type="nucleotide sequence ID" value="XM_013931742.2"/>
</dbReference>
<dbReference type="PANTHER" id="PTHR12447:SF31">
    <property type="entry name" value="LD31969P"/>
    <property type="match status" value="1"/>
</dbReference>
<keyword evidence="7" id="KW-0677">Repeat</keyword>
<dbReference type="GeneID" id="106471154"/>
<proteinExistence type="predicted"/>
<evidence type="ECO:0000256" key="6">
    <source>
        <dbReference type="ARBA" id="ARBA00022537"/>
    </source>
</evidence>
<dbReference type="InterPro" id="IPR003903">
    <property type="entry name" value="UIM_dom"/>
</dbReference>
<dbReference type="InterPro" id="IPR055285">
    <property type="entry name" value="ANKRD13_C"/>
</dbReference>
<dbReference type="Proteomes" id="UP000694941">
    <property type="component" value="Unplaced"/>
</dbReference>
<evidence type="ECO:0000256" key="2">
    <source>
        <dbReference type="ARBA" id="ARBA00004236"/>
    </source>
</evidence>
<dbReference type="InterPro" id="IPR002110">
    <property type="entry name" value="Ankyrin_rpt"/>
</dbReference>
<dbReference type="SUPFAM" id="SSF48403">
    <property type="entry name" value="Ankyrin repeat"/>
    <property type="match status" value="1"/>
</dbReference>
<dbReference type="Gene3D" id="1.25.40.20">
    <property type="entry name" value="Ankyrin repeat-containing domain"/>
    <property type="match status" value="1"/>
</dbReference>